<comment type="caution">
    <text evidence="2">The sequence shown here is derived from an EMBL/GenBank/DDBJ whole genome shotgun (WGS) entry which is preliminary data.</text>
</comment>
<evidence type="ECO:0000313" key="2">
    <source>
        <dbReference type="EMBL" id="MDP4099283.1"/>
    </source>
</evidence>
<evidence type="ECO:0000313" key="3">
    <source>
        <dbReference type="Proteomes" id="UP001241848"/>
    </source>
</evidence>
<dbReference type="EMBL" id="JAPCKK010000034">
    <property type="protein sequence ID" value="MDP4099283.1"/>
    <property type="molecule type" value="Genomic_DNA"/>
</dbReference>
<dbReference type="Pfam" id="PF03009">
    <property type="entry name" value="GDPD"/>
    <property type="match status" value="1"/>
</dbReference>
<dbReference type="RefSeq" id="WP_305756902.1">
    <property type="nucleotide sequence ID" value="NZ_JAPCKK010000034.1"/>
</dbReference>
<dbReference type="InterPro" id="IPR017946">
    <property type="entry name" value="PLC-like_Pdiesterase_TIM-brl"/>
</dbReference>
<dbReference type="Proteomes" id="UP001241848">
    <property type="component" value="Unassembled WGS sequence"/>
</dbReference>
<dbReference type="PANTHER" id="PTHR46211">
    <property type="entry name" value="GLYCEROPHOSPHORYL DIESTER PHOSPHODIESTERASE"/>
    <property type="match status" value="1"/>
</dbReference>
<organism evidence="2 3">
    <name type="scientific">Paenibacillus zeirhizosphaerae</name>
    <dbReference type="NCBI Taxonomy" id="2987519"/>
    <lineage>
        <taxon>Bacteria</taxon>
        <taxon>Bacillati</taxon>
        <taxon>Bacillota</taxon>
        <taxon>Bacilli</taxon>
        <taxon>Bacillales</taxon>
        <taxon>Paenibacillaceae</taxon>
        <taxon>Paenibacillus</taxon>
    </lineage>
</organism>
<dbReference type="InterPro" id="IPR030395">
    <property type="entry name" value="GP_PDE_dom"/>
</dbReference>
<dbReference type="Gene3D" id="3.20.20.190">
    <property type="entry name" value="Phosphatidylinositol (PI) phosphodiesterase"/>
    <property type="match status" value="1"/>
</dbReference>
<dbReference type="CDD" id="cd08563">
    <property type="entry name" value="GDPD_TtGDE_like"/>
    <property type="match status" value="1"/>
</dbReference>
<keyword evidence="3" id="KW-1185">Reference proteome</keyword>
<name>A0ABT9FX23_9BACL</name>
<dbReference type="SUPFAM" id="SSF51695">
    <property type="entry name" value="PLC-like phosphodiesterases"/>
    <property type="match status" value="1"/>
</dbReference>
<feature type="domain" description="GP-PDE" evidence="1">
    <location>
        <begin position="5"/>
        <end position="241"/>
    </location>
</feature>
<proteinExistence type="predicted"/>
<dbReference type="PROSITE" id="PS51704">
    <property type="entry name" value="GP_PDE"/>
    <property type="match status" value="1"/>
</dbReference>
<gene>
    <name evidence="2" type="ORF">OIN60_21440</name>
</gene>
<evidence type="ECO:0000259" key="1">
    <source>
        <dbReference type="PROSITE" id="PS51704"/>
    </source>
</evidence>
<dbReference type="PANTHER" id="PTHR46211:SF1">
    <property type="entry name" value="GLYCEROPHOSPHODIESTER PHOSPHODIESTERASE, CYTOPLASMIC"/>
    <property type="match status" value="1"/>
</dbReference>
<reference evidence="2 3" key="1">
    <citation type="submission" date="2022-10" db="EMBL/GenBank/DDBJ databases">
        <title>Paenibacillus description and whole genome data of maize root bacterial community.</title>
        <authorList>
            <person name="Marton D."/>
            <person name="Farkas M."/>
            <person name="Cserhati M."/>
        </authorList>
    </citation>
    <scope>NUCLEOTIDE SEQUENCE [LARGE SCALE GENOMIC DNA]</scope>
    <source>
        <strain evidence="2 3">P96</strain>
    </source>
</reference>
<sequence>MINTVINFAHRGASGTSPENTMAAFRRALELGATGIETDVQRTRDGRLVLIHDEYLMRTTGDERLVEEATAEEIRELDAGSWFDEAFKGERLPFLEELLDLVASTDIILNLELKNSILPYSGMEEQVIAAVRKAGLEEQVLISSFNHYSLAECKRIAPEIQTGVLYVEGLYQPWEYARMFGATALHPYKEAVTPEWVAAAAEAGVAYNPFTVNEAEEMKSLIAAGVNGIITDYPELLHELLTASVF</sequence>
<protein>
    <submittedName>
        <fullName evidence="2">Glycerophosphodiester phosphodiesterase</fullName>
    </submittedName>
</protein>
<accession>A0ABT9FX23</accession>